<dbReference type="EMBL" id="MCGO01000005">
    <property type="protein sequence ID" value="ORY51348.1"/>
    <property type="molecule type" value="Genomic_DNA"/>
</dbReference>
<dbReference type="OrthoDB" id="10257471at2759"/>
<dbReference type="STRING" id="329046.A0A1Y2CWF4"/>
<evidence type="ECO:0000256" key="1">
    <source>
        <dbReference type="SAM" id="MobiDB-lite"/>
    </source>
</evidence>
<feature type="region of interest" description="Disordered" evidence="1">
    <location>
        <begin position="228"/>
        <end position="258"/>
    </location>
</feature>
<proteinExistence type="predicted"/>
<evidence type="ECO:0000313" key="3">
    <source>
        <dbReference type="Proteomes" id="UP000193642"/>
    </source>
</evidence>
<dbReference type="GO" id="GO:0031146">
    <property type="term" value="P:SCF-dependent proteasomal ubiquitin-dependent protein catabolic process"/>
    <property type="evidence" value="ECO:0007669"/>
    <property type="project" value="TreeGrafter"/>
</dbReference>
<dbReference type="InterPro" id="IPR006553">
    <property type="entry name" value="Leu-rich_rpt_Cys-con_subtyp"/>
</dbReference>
<dbReference type="InterPro" id="IPR032675">
    <property type="entry name" value="LRR_dom_sf"/>
</dbReference>
<feature type="compositionally biased region" description="Polar residues" evidence="1">
    <location>
        <begin position="243"/>
        <end position="256"/>
    </location>
</feature>
<dbReference type="SMART" id="SM00367">
    <property type="entry name" value="LRR_CC"/>
    <property type="match status" value="4"/>
</dbReference>
<organism evidence="2 3">
    <name type="scientific">Rhizoclosmatium globosum</name>
    <dbReference type="NCBI Taxonomy" id="329046"/>
    <lineage>
        <taxon>Eukaryota</taxon>
        <taxon>Fungi</taxon>
        <taxon>Fungi incertae sedis</taxon>
        <taxon>Chytridiomycota</taxon>
        <taxon>Chytridiomycota incertae sedis</taxon>
        <taxon>Chytridiomycetes</taxon>
        <taxon>Chytridiales</taxon>
        <taxon>Chytriomycetaceae</taxon>
        <taxon>Rhizoclosmatium</taxon>
    </lineage>
</organism>
<name>A0A1Y2CWF4_9FUNG</name>
<dbReference type="SUPFAM" id="SSF52047">
    <property type="entry name" value="RNI-like"/>
    <property type="match status" value="1"/>
</dbReference>
<dbReference type="Proteomes" id="UP000193642">
    <property type="component" value="Unassembled WGS sequence"/>
</dbReference>
<protein>
    <submittedName>
        <fullName evidence="2">RNI-like protein</fullName>
    </submittedName>
</protein>
<reference evidence="2 3" key="1">
    <citation type="submission" date="2016-07" db="EMBL/GenBank/DDBJ databases">
        <title>Pervasive Adenine N6-methylation of Active Genes in Fungi.</title>
        <authorList>
            <consortium name="DOE Joint Genome Institute"/>
            <person name="Mondo S.J."/>
            <person name="Dannebaum R.O."/>
            <person name="Kuo R.C."/>
            <person name="Labutti K."/>
            <person name="Haridas S."/>
            <person name="Kuo A."/>
            <person name="Salamov A."/>
            <person name="Ahrendt S.R."/>
            <person name="Lipzen A."/>
            <person name="Sullivan W."/>
            <person name="Andreopoulos W.B."/>
            <person name="Clum A."/>
            <person name="Lindquist E."/>
            <person name="Daum C."/>
            <person name="Ramamoorthy G.K."/>
            <person name="Gryganskyi A."/>
            <person name="Culley D."/>
            <person name="Magnuson J.K."/>
            <person name="James T.Y."/>
            <person name="O'Malley M.A."/>
            <person name="Stajich J.E."/>
            <person name="Spatafora J.W."/>
            <person name="Visel A."/>
            <person name="Grigoriev I.V."/>
        </authorList>
    </citation>
    <scope>NUCLEOTIDE SEQUENCE [LARGE SCALE GENOMIC DNA]</scope>
    <source>
        <strain evidence="2 3">JEL800</strain>
    </source>
</reference>
<dbReference type="Gene3D" id="3.80.10.10">
    <property type="entry name" value="Ribonuclease Inhibitor"/>
    <property type="match status" value="2"/>
</dbReference>
<sequence length="514" mass="54807">MLPALLRSYIAPSQGLNVSNPDLSDDESDAGLALDSTPVLTLPPKVFAHILRFLSGRDSIAFVVSSFAVAEKAVPALLHNPPLLSQTAFAKLVRTLAASAAPDSDTVFEYHPLVEELVLEGPAADSVEMGDLETAFGLCPNLRAFRLEGCLHVSSKIVQSLADYVPNLRVLSLAGCPVGDGYIGDLVKGCPSLTHVNLSGTNVSFASFDPLLVGLRSLESLLLDGMQPAETEDENPRPRRSSFIASPPTTRKSTFTPKGPTALNLKVVSLNNSSPLATDLKRLATRAPHIVSLSLAGCDSLTNEHVITFLDTLAANPSSVRLQSLDLDGCPLLTSLTATRIAETFAGIPKGYTAPPPTHSNPTNMLDLIDPLGRLKFMTVSPLQNIGLSETDISAAAIRTLVRECGALTELRLDGCDSVTATFIEEVAQDCWVVFQKEQERLFPPEPPSIPQQQSPPDMSRKGSRLPIPVKKPALTSPPLSPPPNVPVSTMPRGWCRLIGAAAIKRVANYEGAL</sequence>
<dbReference type="PANTHER" id="PTHR13318">
    <property type="entry name" value="PARTNER OF PAIRED, ISOFORM B-RELATED"/>
    <property type="match status" value="1"/>
</dbReference>
<dbReference type="GO" id="GO:0019005">
    <property type="term" value="C:SCF ubiquitin ligase complex"/>
    <property type="evidence" value="ECO:0007669"/>
    <property type="project" value="TreeGrafter"/>
</dbReference>
<keyword evidence="3" id="KW-1185">Reference proteome</keyword>
<accession>A0A1Y2CWF4</accession>
<comment type="caution">
    <text evidence="2">The sequence shown here is derived from an EMBL/GenBank/DDBJ whole genome shotgun (WGS) entry which is preliminary data.</text>
</comment>
<feature type="region of interest" description="Disordered" evidence="1">
    <location>
        <begin position="443"/>
        <end position="486"/>
    </location>
</feature>
<evidence type="ECO:0000313" key="2">
    <source>
        <dbReference type="EMBL" id="ORY51348.1"/>
    </source>
</evidence>
<dbReference type="AlphaFoldDB" id="A0A1Y2CWF4"/>
<gene>
    <name evidence="2" type="ORF">BCR33DRAFT_675985</name>
</gene>